<dbReference type="InterPro" id="IPR032466">
    <property type="entry name" value="Metal_Hydrolase"/>
</dbReference>
<evidence type="ECO:0000313" key="10">
    <source>
        <dbReference type="Proteomes" id="UP001203880"/>
    </source>
</evidence>
<dbReference type="EC" id="3.5.2.7" evidence="2"/>
<dbReference type="Gene3D" id="3.20.20.140">
    <property type="entry name" value="Metal-dependent hydrolases"/>
    <property type="match status" value="1"/>
</dbReference>
<gene>
    <name evidence="9" type="ORF">M3P21_20835</name>
</gene>
<evidence type="ECO:0000256" key="1">
    <source>
        <dbReference type="ARBA" id="ARBA00005023"/>
    </source>
</evidence>
<dbReference type="InterPro" id="IPR005920">
    <property type="entry name" value="HutI"/>
</dbReference>
<dbReference type="SUPFAM" id="SSF51338">
    <property type="entry name" value="Composite domain of metallo-dependent hydrolases"/>
    <property type="match status" value="1"/>
</dbReference>
<dbReference type="Pfam" id="PF01979">
    <property type="entry name" value="Amidohydro_1"/>
    <property type="match status" value="1"/>
</dbReference>
<feature type="domain" description="Amidohydrolase-related" evidence="8">
    <location>
        <begin position="306"/>
        <end position="386"/>
    </location>
</feature>
<accession>A0ABT0Q845</accession>
<evidence type="ECO:0000313" key="9">
    <source>
        <dbReference type="EMBL" id="MCL6285967.1"/>
    </source>
</evidence>
<sequence>MSKRLVLSNLSVITMAGENPDTEVIENALIVSEDGVVAFVGPEDEFEGDNSGAIDMEGALCLPGLVVCHNPCLWAGDVPSERPISSEGYRHLTRQVTEATSAADESHLIALLADRIGSLARSGVTSCELKSGYGGDADTELRLVCTLATFAKTSAMRTRITLALGHSFTGDGDPDEFLEHIERVIVPATYEDDLTDAVEVFCDDEAALDLDVCSTILELYYKKKTPSRVACDRFEDSAGATLPASFYSRCAIFLNKTEDLDLEILCNVGTVTVVVPDTMDMDEGQTAPDISAIREAGGRIAISPNLGPDGSGSASILDAMRKSRKQLDLTLEETIAAATVNAARALGLSDEAGIIAAGRPADFALFNAKSLEALIDEHGSACVATTLSGNLARY</sequence>
<evidence type="ECO:0000256" key="7">
    <source>
        <dbReference type="ARBA" id="ARBA00023004"/>
    </source>
</evidence>
<name>A0ABT0Q845_9RHOB</name>
<evidence type="ECO:0000256" key="4">
    <source>
        <dbReference type="ARBA" id="ARBA00022801"/>
    </source>
</evidence>
<keyword evidence="3" id="KW-0479">Metal-binding</keyword>
<organism evidence="9 10">
    <name type="scientific">Ruegeria spongiae</name>
    <dbReference type="NCBI Taxonomy" id="2942209"/>
    <lineage>
        <taxon>Bacteria</taxon>
        <taxon>Pseudomonadati</taxon>
        <taxon>Pseudomonadota</taxon>
        <taxon>Alphaproteobacteria</taxon>
        <taxon>Rhodobacterales</taxon>
        <taxon>Roseobacteraceae</taxon>
        <taxon>Ruegeria</taxon>
    </lineage>
</organism>
<dbReference type="RefSeq" id="WP_249713264.1">
    <property type="nucleotide sequence ID" value="NZ_JAMFMB010000045.1"/>
</dbReference>
<keyword evidence="10" id="KW-1185">Reference proteome</keyword>
<dbReference type="SUPFAM" id="SSF51556">
    <property type="entry name" value="Metallo-dependent hydrolases"/>
    <property type="match status" value="1"/>
</dbReference>
<dbReference type="Proteomes" id="UP001203880">
    <property type="component" value="Unassembled WGS sequence"/>
</dbReference>
<evidence type="ECO:0000259" key="8">
    <source>
        <dbReference type="Pfam" id="PF01979"/>
    </source>
</evidence>
<evidence type="ECO:0000256" key="3">
    <source>
        <dbReference type="ARBA" id="ARBA00022723"/>
    </source>
</evidence>
<reference evidence="9" key="1">
    <citation type="submission" date="2022-05" db="EMBL/GenBank/DDBJ databases">
        <authorList>
            <person name="Park J.-S."/>
        </authorList>
    </citation>
    <scope>NUCLEOTIDE SEQUENCE</scope>
    <source>
        <strain evidence="9">2012CJ41-6</strain>
    </source>
</reference>
<comment type="caution">
    <text evidence="9">The sequence shown here is derived from an EMBL/GenBank/DDBJ whole genome shotgun (WGS) entry which is preliminary data.</text>
</comment>
<comment type="pathway">
    <text evidence="1">Amino-acid degradation.</text>
</comment>
<dbReference type="PANTHER" id="PTHR42752">
    <property type="entry name" value="IMIDAZOLONEPROPIONASE"/>
    <property type="match status" value="1"/>
</dbReference>
<proteinExistence type="predicted"/>
<dbReference type="PANTHER" id="PTHR42752:SF1">
    <property type="entry name" value="IMIDAZOLONEPROPIONASE-RELATED"/>
    <property type="match status" value="1"/>
</dbReference>
<keyword evidence="7" id="KW-0408">Iron</keyword>
<dbReference type="Gene3D" id="2.30.40.10">
    <property type="entry name" value="Urease, subunit C, domain 1"/>
    <property type="match status" value="1"/>
</dbReference>
<keyword evidence="4" id="KW-0378">Hydrolase</keyword>
<dbReference type="EMBL" id="JAMFMB010000045">
    <property type="protein sequence ID" value="MCL6285967.1"/>
    <property type="molecule type" value="Genomic_DNA"/>
</dbReference>
<dbReference type="InterPro" id="IPR011059">
    <property type="entry name" value="Metal-dep_hydrolase_composite"/>
</dbReference>
<keyword evidence="6" id="KW-0862">Zinc</keyword>
<evidence type="ECO:0000256" key="5">
    <source>
        <dbReference type="ARBA" id="ARBA00022808"/>
    </source>
</evidence>
<keyword evidence="5" id="KW-0369">Histidine metabolism</keyword>
<dbReference type="InterPro" id="IPR006680">
    <property type="entry name" value="Amidohydro-rel"/>
</dbReference>
<evidence type="ECO:0000256" key="2">
    <source>
        <dbReference type="ARBA" id="ARBA00012864"/>
    </source>
</evidence>
<evidence type="ECO:0000256" key="6">
    <source>
        <dbReference type="ARBA" id="ARBA00022833"/>
    </source>
</evidence>
<protein>
    <recommendedName>
        <fullName evidence="2">imidazolonepropionase</fullName>
        <ecNumber evidence="2">3.5.2.7</ecNumber>
    </recommendedName>
</protein>